<keyword evidence="8" id="KW-1185">Reference proteome</keyword>
<comment type="caution">
    <text evidence="7">The sequence shown here is derived from an EMBL/GenBank/DDBJ whole genome shotgun (WGS) entry which is preliminary data.</text>
</comment>
<dbReference type="PANTHER" id="PTHR32071:SF113">
    <property type="entry name" value="ALGINATE BIOSYNTHESIS TRANSCRIPTIONAL REGULATORY PROTEIN ALGB"/>
    <property type="match status" value="1"/>
</dbReference>
<dbReference type="CDD" id="cd00009">
    <property type="entry name" value="AAA"/>
    <property type="match status" value="1"/>
</dbReference>
<evidence type="ECO:0000256" key="1">
    <source>
        <dbReference type="ARBA" id="ARBA00022741"/>
    </source>
</evidence>
<dbReference type="Gene3D" id="3.40.50.300">
    <property type="entry name" value="P-loop containing nucleotide triphosphate hydrolases"/>
    <property type="match status" value="1"/>
</dbReference>
<dbReference type="Pfam" id="PF25601">
    <property type="entry name" value="AAA_lid_14"/>
    <property type="match status" value="1"/>
</dbReference>
<dbReference type="PROSITE" id="PS00675">
    <property type="entry name" value="SIGMA54_INTERACT_1"/>
    <property type="match status" value="1"/>
</dbReference>
<protein>
    <submittedName>
        <fullName evidence="7">Sigma 54-interacting transcriptional regulator</fullName>
    </submittedName>
</protein>
<dbReference type="Gene3D" id="3.30.1380.20">
    <property type="entry name" value="Trafficking protein particle complex subunit 3"/>
    <property type="match status" value="1"/>
</dbReference>
<dbReference type="InterPro" id="IPR009057">
    <property type="entry name" value="Homeodomain-like_sf"/>
</dbReference>
<organism evidence="7 8">
    <name type="scientific">Aquariibacter albus</name>
    <dbReference type="NCBI Taxonomy" id="2759899"/>
    <lineage>
        <taxon>Bacteria</taxon>
        <taxon>Pseudomonadati</taxon>
        <taxon>Pseudomonadota</taxon>
        <taxon>Betaproteobacteria</taxon>
        <taxon>Burkholderiales</taxon>
        <taxon>Sphaerotilaceae</taxon>
        <taxon>Aquariibacter</taxon>
    </lineage>
</organism>
<dbReference type="Pfam" id="PF02954">
    <property type="entry name" value="HTH_8"/>
    <property type="match status" value="1"/>
</dbReference>
<evidence type="ECO:0000256" key="3">
    <source>
        <dbReference type="ARBA" id="ARBA00023015"/>
    </source>
</evidence>
<dbReference type="InterPro" id="IPR025944">
    <property type="entry name" value="Sigma_54_int_dom_CS"/>
</dbReference>
<dbReference type="SMART" id="SM00382">
    <property type="entry name" value="AAA"/>
    <property type="match status" value="1"/>
</dbReference>
<dbReference type="RefSeq" id="WP_182665945.1">
    <property type="nucleotide sequence ID" value="NZ_JACIVI010000007.1"/>
</dbReference>
<keyword evidence="3" id="KW-0805">Transcription regulation</keyword>
<dbReference type="SUPFAM" id="SSF46689">
    <property type="entry name" value="Homeodomain-like"/>
    <property type="match status" value="1"/>
</dbReference>
<keyword evidence="1" id="KW-0547">Nucleotide-binding</keyword>
<dbReference type="SUPFAM" id="SSF111126">
    <property type="entry name" value="Ligand-binding domain in the NO signalling and Golgi transport"/>
    <property type="match status" value="1"/>
</dbReference>
<dbReference type="Gene3D" id="1.10.10.60">
    <property type="entry name" value="Homeodomain-like"/>
    <property type="match status" value="1"/>
</dbReference>
<keyword evidence="5" id="KW-0804">Transcription</keyword>
<accession>A0A839HMI0</accession>
<proteinExistence type="predicted"/>
<dbReference type="SUPFAM" id="SSF52540">
    <property type="entry name" value="P-loop containing nucleoside triphosphate hydrolases"/>
    <property type="match status" value="1"/>
</dbReference>
<sequence>MPLRPVGTAVPQADGDRLLTEHLRFSPDAGHIVLFDQRMLLMHASSFAELRRELIQQLGMAKARELFQRLGYQQGFEDGQHLRQVGRLDREALLALGPRLREIEGFVRNQPIDEMLFDGEHKDFWGNYHWNASWEAEAHLKHCGVCGEPACWMMTGYASGYCTATLGMPVLWRELECVAMGHAQCRVVGRPVASWEDLAAHEIAFLQIEDFVDAPPHGAAREPRRAHAPRTPRPASAALHPEFGDFVGASASFNAVANLVRRVAVTDSTVLFRGESGVGKERFARALHSISRRREAAMVVINCAAIPPDLVEAELFGVEKGAYTGADHARPGRFERAHGGTVFLDEINSLPLPAQGKLLRALQEREIERVGDIRVRRVDVRVVAASNRDLRAEVEAGRFREDLFYRLNVFPIVIPPLRERREDIPLLVALFLERSMARCQKKVSGLTPRAYDALWDYGWPGNVRELENMIERAVILAEEDGAIDVQHLFSGGETLSLRSMSVGRHGGLVRPAGSEAASAPSGIGHLADALLDQALSFDEIEGLLFDRALERSGGNVSAAARMLQMRRGQVEYRLKKRSEPAAD</sequence>
<reference evidence="7 8" key="1">
    <citation type="submission" date="2020-08" db="EMBL/GenBank/DDBJ databases">
        <title>Aquariorum lacteus gen. nov., sp. nov., a new member of the family Comamonadaceae, isolated from freshwater aquarium.</title>
        <authorList>
            <person name="Chun S.-J."/>
        </authorList>
    </citation>
    <scope>NUCLEOTIDE SEQUENCE [LARGE SCALE GENOMIC DNA]</scope>
    <source>
        <strain evidence="7 8">SJAQ100</strain>
    </source>
</reference>
<dbReference type="PROSITE" id="PS00688">
    <property type="entry name" value="SIGMA54_INTERACT_3"/>
    <property type="match status" value="1"/>
</dbReference>
<dbReference type="Pfam" id="PF00158">
    <property type="entry name" value="Sigma54_activat"/>
    <property type="match status" value="1"/>
</dbReference>
<dbReference type="EMBL" id="JACIVI010000007">
    <property type="protein sequence ID" value="MBB1163226.1"/>
    <property type="molecule type" value="Genomic_DNA"/>
</dbReference>
<dbReference type="InterPro" id="IPR002078">
    <property type="entry name" value="Sigma_54_int"/>
</dbReference>
<keyword evidence="4" id="KW-0238">DNA-binding</keyword>
<dbReference type="InterPro" id="IPR010523">
    <property type="entry name" value="XylR_N"/>
</dbReference>
<dbReference type="FunFam" id="3.40.50.300:FF:000006">
    <property type="entry name" value="DNA-binding transcriptional regulator NtrC"/>
    <property type="match status" value="1"/>
</dbReference>
<evidence type="ECO:0000256" key="2">
    <source>
        <dbReference type="ARBA" id="ARBA00022840"/>
    </source>
</evidence>
<dbReference type="InterPro" id="IPR058031">
    <property type="entry name" value="AAA_lid_NorR"/>
</dbReference>
<dbReference type="InterPro" id="IPR025662">
    <property type="entry name" value="Sigma_54_int_dom_ATP-bd_1"/>
</dbReference>
<dbReference type="Gene3D" id="1.10.8.60">
    <property type="match status" value="1"/>
</dbReference>
<dbReference type="PROSITE" id="PS00676">
    <property type="entry name" value="SIGMA54_INTERACT_2"/>
    <property type="match status" value="1"/>
</dbReference>
<dbReference type="PROSITE" id="PS50045">
    <property type="entry name" value="SIGMA54_INTERACT_4"/>
    <property type="match status" value="1"/>
</dbReference>
<keyword evidence="2" id="KW-0067">ATP-binding</keyword>
<dbReference type="InterPro" id="IPR024096">
    <property type="entry name" value="NO_sig/Golgi_transp_ligand-bd"/>
</dbReference>
<evidence type="ECO:0000256" key="4">
    <source>
        <dbReference type="ARBA" id="ARBA00023125"/>
    </source>
</evidence>
<dbReference type="Pfam" id="PF06505">
    <property type="entry name" value="XylR_N"/>
    <property type="match status" value="1"/>
</dbReference>
<dbReference type="GO" id="GO:0006355">
    <property type="term" value="P:regulation of DNA-templated transcription"/>
    <property type="evidence" value="ECO:0007669"/>
    <property type="project" value="InterPro"/>
</dbReference>
<name>A0A839HMI0_9BURK</name>
<dbReference type="InterPro" id="IPR004096">
    <property type="entry name" value="V4R"/>
</dbReference>
<dbReference type="InterPro" id="IPR025943">
    <property type="entry name" value="Sigma_54_int_dom_ATP-bd_2"/>
</dbReference>
<evidence type="ECO:0000256" key="5">
    <source>
        <dbReference type="ARBA" id="ARBA00023163"/>
    </source>
</evidence>
<dbReference type="InterPro" id="IPR027417">
    <property type="entry name" value="P-loop_NTPase"/>
</dbReference>
<evidence type="ECO:0000313" key="8">
    <source>
        <dbReference type="Proteomes" id="UP000586093"/>
    </source>
</evidence>
<dbReference type="GO" id="GO:0043565">
    <property type="term" value="F:sequence-specific DNA binding"/>
    <property type="evidence" value="ECO:0007669"/>
    <property type="project" value="InterPro"/>
</dbReference>
<dbReference type="PRINTS" id="PR01590">
    <property type="entry name" value="HTHFIS"/>
</dbReference>
<dbReference type="InterPro" id="IPR003593">
    <property type="entry name" value="AAA+_ATPase"/>
</dbReference>
<evidence type="ECO:0000313" key="7">
    <source>
        <dbReference type="EMBL" id="MBB1163226.1"/>
    </source>
</evidence>
<dbReference type="Proteomes" id="UP000586093">
    <property type="component" value="Unassembled WGS sequence"/>
</dbReference>
<gene>
    <name evidence="7" type="ORF">H4F90_14730</name>
</gene>
<dbReference type="SMART" id="SM00989">
    <property type="entry name" value="V4R"/>
    <property type="match status" value="1"/>
</dbReference>
<dbReference type="GO" id="GO:0005524">
    <property type="term" value="F:ATP binding"/>
    <property type="evidence" value="ECO:0007669"/>
    <property type="project" value="UniProtKB-KW"/>
</dbReference>
<dbReference type="PANTHER" id="PTHR32071">
    <property type="entry name" value="TRANSCRIPTIONAL REGULATORY PROTEIN"/>
    <property type="match status" value="1"/>
</dbReference>
<evidence type="ECO:0000259" key="6">
    <source>
        <dbReference type="PROSITE" id="PS50045"/>
    </source>
</evidence>
<dbReference type="Pfam" id="PF02830">
    <property type="entry name" value="V4R"/>
    <property type="match status" value="1"/>
</dbReference>
<feature type="domain" description="Sigma-54 factor interaction" evidence="6">
    <location>
        <begin position="246"/>
        <end position="475"/>
    </location>
</feature>
<dbReference type="AlphaFoldDB" id="A0A839HMI0"/>
<dbReference type="InterPro" id="IPR002197">
    <property type="entry name" value="HTH_Fis"/>
</dbReference>